<dbReference type="InterPro" id="IPR031107">
    <property type="entry name" value="Small_HSP"/>
</dbReference>
<dbReference type="Pfam" id="PF00011">
    <property type="entry name" value="HSP20"/>
    <property type="match status" value="1"/>
</dbReference>
<accession>A0ABS6SET4</accession>
<evidence type="ECO:0000256" key="1">
    <source>
        <dbReference type="PROSITE-ProRule" id="PRU00285"/>
    </source>
</evidence>
<evidence type="ECO:0000313" key="4">
    <source>
        <dbReference type="EMBL" id="MBV7256608.1"/>
    </source>
</evidence>
<comment type="similarity">
    <text evidence="1 2">Belongs to the small heat shock protein (HSP20) family.</text>
</comment>
<evidence type="ECO:0000256" key="2">
    <source>
        <dbReference type="RuleBase" id="RU003616"/>
    </source>
</evidence>
<dbReference type="EMBL" id="JAGSPA010000002">
    <property type="protein sequence ID" value="MBV7256608.1"/>
    <property type="molecule type" value="Genomic_DNA"/>
</dbReference>
<gene>
    <name evidence="4" type="ORF">KCG44_07390</name>
</gene>
<sequence length="154" mass="17417">MTETSLIPALRAGRLPAIHPFRSLQHQIDRMFDEFGAASDGGENLALRPRIDISEDDGAYRMTAELPGVPKGDVDLRVEEDQIVLRAEKKNSREEKDRNYHLMERSFGIFQRSIGLAHPVDPEKVEASFEDGVLNVTLPKRAETKPNTRRIPLK</sequence>
<protein>
    <submittedName>
        <fullName evidence="4">Hsp20/alpha crystallin family protein</fullName>
    </submittedName>
</protein>
<dbReference type="Proteomes" id="UP000722336">
    <property type="component" value="Unassembled WGS sequence"/>
</dbReference>
<evidence type="ECO:0000259" key="3">
    <source>
        <dbReference type="PROSITE" id="PS01031"/>
    </source>
</evidence>
<feature type="domain" description="SHSP" evidence="3">
    <location>
        <begin position="42"/>
        <end position="154"/>
    </location>
</feature>
<dbReference type="PANTHER" id="PTHR11527">
    <property type="entry name" value="HEAT-SHOCK PROTEIN 20 FAMILY MEMBER"/>
    <property type="match status" value="1"/>
</dbReference>
<comment type="caution">
    <text evidence="4">The sequence shown here is derived from an EMBL/GenBank/DDBJ whole genome shotgun (WGS) entry which is preliminary data.</text>
</comment>
<dbReference type="CDD" id="cd06464">
    <property type="entry name" value="ACD_sHsps-like"/>
    <property type="match status" value="1"/>
</dbReference>
<proteinExistence type="inferred from homology"/>
<keyword evidence="5" id="KW-1185">Reference proteome</keyword>
<name>A0ABS6SET4_9SPHN</name>
<reference evidence="4 5" key="1">
    <citation type="submission" date="2021-04" db="EMBL/GenBank/DDBJ databases">
        <authorList>
            <person name="Pira H."/>
            <person name="Risdian C."/>
            <person name="Wink J."/>
        </authorList>
    </citation>
    <scope>NUCLEOTIDE SEQUENCE [LARGE SCALE GENOMIC DNA]</scope>
    <source>
        <strain evidence="4 5">WHA3</strain>
    </source>
</reference>
<dbReference type="InterPro" id="IPR002068">
    <property type="entry name" value="A-crystallin/Hsp20_dom"/>
</dbReference>
<dbReference type="RefSeq" id="WP_218445276.1">
    <property type="nucleotide sequence ID" value="NZ_JAGSPA010000002.1"/>
</dbReference>
<evidence type="ECO:0000313" key="5">
    <source>
        <dbReference type="Proteomes" id="UP000722336"/>
    </source>
</evidence>
<dbReference type="PROSITE" id="PS01031">
    <property type="entry name" value="SHSP"/>
    <property type="match status" value="1"/>
</dbReference>
<organism evidence="4 5">
    <name type="scientific">Pacificimonas pallii</name>
    <dbReference type="NCBI Taxonomy" id="2827236"/>
    <lineage>
        <taxon>Bacteria</taxon>
        <taxon>Pseudomonadati</taxon>
        <taxon>Pseudomonadota</taxon>
        <taxon>Alphaproteobacteria</taxon>
        <taxon>Sphingomonadales</taxon>
        <taxon>Sphingosinicellaceae</taxon>
        <taxon>Pacificimonas</taxon>
    </lineage>
</organism>